<proteinExistence type="predicted"/>
<feature type="compositionally biased region" description="Polar residues" evidence="1">
    <location>
        <begin position="54"/>
        <end position="67"/>
    </location>
</feature>
<evidence type="ECO:0000256" key="1">
    <source>
        <dbReference type="SAM" id="MobiDB-lite"/>
    </source>
</evidence>
<feature type="region of interest" description="Disordered" evidence="1">
    <location>
        <begin position="1"/>
        <end position="67"/>
    </location>
</feature>
<protein>
    <submittedName>
        <fullName evidence="2">Uncharacterized protein</fullName>
    </submittedName>
</protein>
<comment type="caution">
    <text evidence="2">The sequence shown here is derived from an EMBL/GenBank/DDBJ whole genome shotgun (WGS) entry which is preliminary data.</text>
</comment>
<dbReference type="OrthoDB" id="10474518at2759"/>
<accession>A0A368GUH7</accession>
<sequence>MVSEQRGSTPADELRGPLSTSKTLPVTTNLKSMAGSSSSATQACSAVPRMPHSMSPQSRSSVPRYKQQNTEMCSKLFSIDGERLKKMFRFCPKCGARIESDGCFDLRRIGAAPFVTVCCSNCTRLAVVA</sequence>
<reference evidence="2 3" key="1">
    <citation type="submission" date="2014-10" db="EMBL/GenBank/DDBJ databases">
        <title>Draft genome of the hookworm Ancylostoma caninum.</title>
        <authorList>
            <person name="Mitreva M."/>
        </authorList>
    </citation>
    <scope>NUCLEOTIDE SEQUENCE [LARGE SCALE GENOMIC DNA]</scope>
    <source>
        <strain evidence="2 3">Baltimore</strain>
    </source>
</reference>
<keyword evidence="3" id="KW-1185">Reference proteome</keyword>
<name>A0A368GUH7_ANCCA</name>
<evidence type="ECO:0000313" key="2">
    <source>
        <dbReference type="EMBL" id="RCN48026.1"/>
    </source>
</evidence>
<organism evidence="2 3">
    <name type="scientific">Ancylostoma caninum</name>
    <name type="common">Dog hookworm</name>
    <dbReference type="NCBI Taxonomy" id="29170"/>
    <lineage>
        <taxon>Eukaryota</taxon>
        <taxon>Metazoa</taxon>
        <taxon>Ecdysozoa</taxon>
        <taxon>Nematoda</taxon>
        <taxon>Chromadorea</taxon>
        <taxon>Rhabditida</taxon>
        <taxon>Rhabditina</taxon>
        <taxon>Rhabditomorpha</taxon>
        <taxon>Strongyloidea</taxon>
        <taxon>Ancylostomatidae</taxon>
        <taxon>Ancylostomatinae</taxon>
        <taxon>Ancylostoma</taxon>
    </lineage>
</organism>
<feature type="compositionally biased region" description="Polar residues" evidence="1">
    <location>
        <begin position="18"/>
        <end position="44"/>
    </location>
</feature>
<dbReference type="AlphaFoldDB" id="A0A368GUH7"/>
<evidence type="ECO:0000313" key="3">
    <source>
        <dbReference type="Proteomes" id="UP000252519"/>
    </source>
</evidence>
<gene>
    <name evidence="2" type="ORF">ANCCAN_05852</name>
</gene>
<dbReference type="EMBL" id="JOJR01000052">
    <property type="protein sequence ID" value="RCN48026.1"/>
    <property type="molecule type" value="Genomic_DNA"/>
</dbReference>
<dbReference type="Proteomes" id="UP000252519">
    <property type="component" value="Unassembled WGS sequence"/>
</dbReference>